<proteinExistence type="predicted"/>
<dbReference type="Proteomes" id="UP001316803">
    <property type="component" value="Unassembled WGS sequence"/>
</dbReference>
<gene>
    <name evidence="3" type="ORF">OHC33_005897</name>
</gene>
<dbReference type="AlphaFoldDB" id="A0AAN8I5Q0"/>
<feature type="region of interest" description="Disordered" evidence="1">
    <location>
        <begin position="32"/>
        <end position="61"/>
    </location>
</feature>
<evidence type="ECO:0000313" key="4">
    <source>
        <dbReference type="Proteomes" id="UP001316803"/>
    </source>
</evidence>
<feature type="domain" description="DUF7726" evidence="2">
    <location>
        <begin position="66"/>
        <end position="148"/>
    </location>
</feature>
<name>A0AAN8I5Q0_9EURO</name>
<evidence type="ECO:0000313" key="3">
    <source>
        <dbReference type="EMBL" id="KAK5953329.1"/>
    </source>
</evidence>
<sequence length="197" mass="22128">MHQNGPHAGVKNATYRAAHDFFAKREDQGIKLPSAKTKTARKKTDDTNNISFDDLPRLDGESEGNVPVYDTCDDIRTKINAHLRKTSATQAAFCRELNQCLGDGPTKNITSSQLTAFLRKKGPLAGNTSKAFYAAYVYFEKLRLKQGKDKSVKRKEMEVQWAEEGGADTKHVAENMRFTCGPGERPWMNKYGQMEFS</sequence>
<protein>
    <recommendedName>
        <fullName evidence="2">DUF7726 domain-containing protein</fullName>
    </recommendedName>
</protein>
<dbReference type="PANTHER" id="PTHR42339:SF1">
    <property type="entry name" value="HISTONE H1"/>
    <property type="match status" value="1"/>
</dbReference>
<organism evidence="3 4">
    <name type="scientific">Knufia fluminis</name>
    <dbReference type="NCBI Taxonomy" id="191047"/>
    <lineage>
        <taxon>Eukaryota</taxon>
        <taxon>Fungi</taxon>
        <taxon>Dikarya</taxon>
        <taxon>Ascomycota</taxon>
        <taxon>Pezizomycotina</taxon>
        <taxon>Eurotiomycetes</taxon>
        <taxon>Chaetothyriomycetidae</taxon>
        <taxon>Chaetothyriales</taxon>
        <taxon>Trichomeriaceae</taxon>
        <taxon>Knufia</taxon>
    </lineage>
</organism>
<accession>A0AAN8I5Q0</accession>
<evidence type="ECO:0000259" key="2">
    <source>
        <dbReference type="Pfam" id="PF24852"/>
    </source>
</evidence>
<dbReference type="Pfam" id="PF24852">
    <property type="entry name" value="DUF7726"/>
    <property type="match status" value="2"/>
</dbReference>
<comment type="caution">
    <text evidence="3">The sequence shown here is derived from an EMBL/GenBank/DDBJ whole genome shotgun (WGS) entry which is preliminary data.</text>
</comment>
<reference evidence="3 4" key="1">
    <citation type="submission" date="2022-12" db="EMBL/GenBank/DDBJ databases">
        <title>Genomic features and morphological characterization of a novel Knufia sp. strain isolated from spacecraft assembly facility.</title>
        <authorList>
            <person name="Teixeira M."/>
            <person name="Chander A.M."/>
            <person name="Stajich J.E."/>
            <person name="Venkateswaran K."/>
        </authorList>
    </citation>
    <scope>NUCLEOTIDE SEQUENCE [LARGE SCALE GENOMIC DNA]</scope>
    <source>
        <strain evidence="3 4">FJI-L2-BK-P2</strain>
    </source>
</reference>
<dbReference type="EMBL" id="JAKLMC020000012">
    <property type="protein sequence ID" value="KAK5953329.1"/>
    <property type="molecule type" value="Genomic_DNA"/>
</dbReference>
<keyword evidence="4" id="KW-1185">Reference proteome</keyword>
<dbReference type="InterPro" id="IPR056143">
    <property type="entry name" value="DUF7726"/>
</dbReference>
<feature type="domain" description="DUF7726" evidence="2">
    <location>
        <begin position="1"/>
        <end position="31"/>
    </location>
</feature>
<dbReference type="PANTHER" id="PTHR42339">
    <property type="entry name" value="HISTONE H1"/>
    <property type="match status" value="1"/>
</dbReference>
<evidence type="ECO:0000256" key="1">
    <source>
        <dbReference type="SAM" id="MobiDB-lite"/>
    </source>
</evidence>